<dbReference type="AlphaFoldDB" id="A0A9P1DLB7"/>
<comment type="caution">
    <text evidence="1">The sequence shown here is derived from an EMBL/GenBank/DDBJ whole genome shotgun (WGS) entry which is preliminary data.</text>
</comment>
<reference evidence="1" key="1">
    <citation type="submission" date="2022-10" db="EMBL/GenBank/DDBJ databases">
        <authorList>
            <person name="Chen Y."/>
            <person name="Dougan E. K."/>
            <person name="Chan C."/>
            <person name="Rhodes N."/>
            <person name="Thang M."/>
        </authorList>
    </citation>
    <scope>NUCLEOTIDE SEQUENCE</scope>
</reference>
<dbReference type="InterPro" id="IPR043472">
    <property type="entry name" value="Macro_dom-like"/>
</dbReference>
<evidence type="ECO:0000313" key="3">
    <source>
        <dbReference type="Proteomes" id="UP001152797"/>
    </source>
</evidence>
<name>A0A9P1DLB7_9DINO</name>
<reference evidence="2 3" key="2">
    <citation type="submission" date="2024-05" db="EMBL/GenBank/DDBJ databases">
        <authorList>
            <person name="Chen Y."/>
            <person name="Shah S."/>
            <person name="Dougan E. K."/>
            <person name="Thang M."/>
            <person name="Chan C."/>
        </authorList>
    </citation>
    <scope>NUCLEOTIDE SEQUENCE [LARGE SCALE GENOMIC DNA]</scope>
</reference>
<dbReference type="InterPro" id="IPR012664">
    <property type="entry name" value="CHP02452"/>
</dbReference>
<dbReference type="EMBL" id="CAMXCT030005124">
    <property type="protein sequence ID" value="CAL4798804.1"/>
    <property type="molecule type" value="Genomic_DNA"/>
</dbReference>
<sequence>MEAERGDGRTDLSKNEEAMKILRRLDVPRSYSDERHGFPLTEAGVVYTPKLLVFRSPDQKSPDGRITGSQAYSPWMTSLCTCAALDLRPERGNQGAVYGYVPEGEPSKAYLEVTREKMRSVLYAAVQGGHDSVVLGALGCGVFANSPEVIAREWRKLLQPGAEFGDAFKVVVFAVTFSKKNFAGFAAQLGDLGPCCGDGSGSADHRNEFVQHLK</sequence>
<keyword evidence="3" id="KW-1185">Reference proteome</keyword>
<dbReference type="NCBIfam" id="TIGR02452">
    <property type="entry name" value="TIGR02452 family protein"/>
    <property type="match status" value="1"/>
</dbReference>
<dbReference type="Proteomes" id="UP001152797">
    <property type="component" value="Unassembled WGS sequence"/>
</dbReference>
<dbReference type="PANTHER" id="PTHR35596:SF1">
    <property type="entry name" value="MICROBIAL-TYPE PARG CATALYTIC DOMAIN-CONTAINING PROTEIN"/>
    <property type="match status" value="1"/>
</dbReference>
<dbReference type="EMBL" id="CAMXCT020005124">
    <property type="protein sequence ID" value="CAL1164867.1"/>
    <property type="molecule type" value="Genomic_DNA"/>
</dbReference>
<protein>
    <submittedName>
        <fullName evidence="2">Microbial-type PARG catalytic domain-containing protein</fullName>
    </submittedName>
</protein>
<accession>A0A9P1DLB7</accession>
<dbReference type="Gene3D" id="3.40.220.10">
    <property type="entry name" value="Leucine Aminopeptidase, subunit E, domain 1"/>
    <property type="match status" value="1"/>
</dbReference>
<organism evidence="1">
    <name type="scientific">Cladocopium goreaui</name>
    <dbReference type="NCBI Taxonomy" id="2562237"/>
    <lineage>
        <taxon>Eukaryota</taxon>
        <taxon>Sar</taxon>
        <taxon>Alveolata</taxon>
        <taxon>Dinophyceae</taxon>
        <taxon>Suessiales</taxon>
        <taxon>Symbiodiniaceae</taxon>
        <taxon>Cladocopium</taxon>
    </lineage>
</organism>
<gene>
    <name evidence="1" type="ORF">C1SCF055_LOCUS36650</name>
</gene>
<evidence type="ECO:0000313" key="1">
    <source>
        <dbReference type="EMBL" id="CAI4011492.1"/>
    </source>
</evidence>
<dbReference type="SUPFAM" id="SSF52949">
    <property type="entry name" value="Macro domain-like"/>
    <property type="match status" value="1"/>
</dbReference>
<evidence type="ECO:0000313" key="2">
    <source>
        <dbReference type="EMBL" id="CAL4798804.1"/>
    </source>
</evidence>
<dbReference type="PANTHER" id="PTHR35596">
    <property type="entry name" value="DUF2263 DOMAIN-CONTAINING PROTEIN"/>
    <property type="match status" value="1"/>
</dbReference>
<dbReference type="EMBL" id="CAMXCT010005124">
    <property type="protein sequence ID" value="CAI4011492.1"/>
    <property type="molecule type" value="Genomic_DNA"/>
</dbReference>
<dbReference type="OrthoDB" id="9985428at2759"/>
<proteinExistence type="predicted"/>